<name>A0A0N4V7Z3_ENTVE</name>
<proteinExistence type="predicted"/>
<evidence type="ECO:0000256" key="1">
    <source>
        <dbReference type="SAM" id="MobiDB-lite"/>
    </source>
</evidence>
<dbReference type="EMBL" id="UXUI01008351">
    <property type="protein sequence ID" value="VDD91280.1"/>
    <property type="molecule type" value="Genomic_DNA"/>
</dbReference>
<keyword evidence="3" id="KW-1185">Reference proteome</keyword>
<protein>
    <submittedName>
        <fullName evidence="2 4">Uncharacterized protein</fullName>
    </submittedName>
</protein>
<sequence>MEIEKNEHRERKRERKEREKKRDCQTIRANAAFLLLAVVLVDRAVAVPGAKSGRVDIWPTARVQSQKTVAAETAPVRYDETKSECWRHAEVLMTVGSRSAVQCTKSVYTKSNQQQLGGTYS</sequence>
<evidence type="ECO:0000313" key="4">
    <source>
        <dbReference type="WBParaSite" id="EVEC_0000643601-mRNA-1"/>
    </source>
</evidence>
<reference evidence="4" key="1">
    <citation type="submission" date="2017-02" db="UniProtKB">
        <authorList>
            <consortium name="WormBaseParasite"/>
        </authorList>
    </citation>
    <scope>IDENTIFICATION</scope>
</reference>
<evidence type="ECO:0000313" key="2">
    <source>
        <dbReference type="EMBL" id="VDD91280.1"/>
    </source>
</evidence>
<dbReference type="Proteomes" id="UP000274131">
    <property type="component" value="Unassembled WGS sequence"/>
</dbReference>
<feature type="region of interest" description="Disordered" evidence="1">
    <location>
        <begin position="1"/>
        <end position="23"/>
    </location>
</feature>
<dbReference type="AlphaFoldDB" id="A0A0N4V7Z3"/>
<gene>
    <name evidence="2" type="ORF">EVEC_LOCUS6031</name>
</gene>
<organism evidence="4">
    <name type="scientific">Enterobius vermicularis</name>
    <name type="common">Human pinworm</name>
    <dbReference type="NCBI Taxonomy" id="51028"/>
    <lineage>
        <taxon>Eukaryota</taxon>
        <taxon>Metazoa</taxon>
        <taxon>Ecdysozoa</taxon>
        <taxon>Nematoda</taxon>
        <taxon>Chromadorea</taxon>
        <taxon>Rhabditida</taxon>
        <taxon>Spirurina</taxon>
        <taxon>Oxyuridomorpha</taxon>
        <taxon>Oxyuroidea</taxon>
        <taxon>Oxyuridae</taxon>
        <taxon>Enterobius</taxon>
    </lineage>
</organism>
<accession>A0A0N4V7Z3</accession>
<reference evidence="2 3" key="2">
    <citation type="submission" date="2018-10" db="EMBL/GenBank/DDBJ databases">
        <authorList>
            <consortium name="Pathogen Informatics"/>
        </authorList>
    </citation>
    <scope>NUCLEOTIDE SEQUENCE [LARGE SCALE GENOMIC DNA]</scope>
</reference>
<evidence type="ECO:0000313" key="3">
    <source>
        <dbReference type="Proteomes" id="UP000274131"/>
    </source>
</evidence>
<dbReference type="WBParaSite" id="EVEC_0000643601-mRNA-1">
    <property type="protein sequence ID" value="EVEC_0000643601-mRNA-1"/>
    <property type="gene ID" value="EVEC_0000643601"/>
</dbReference>